<evidence type="ECO:0000256" key="3">
    <source>
        <dbReference type="ARBA" id="ARBA00019010"/>
    </source>
</evidence>
<evidence type="ECO:0000256" key="2">
    <source>
        <dbReference type="ARBA" id="ARBA00007599"/>
    </source>
</evidence>
<evidence type="ECO:0000256" key="4">
    <source>
        <dbReference type="ARBA" id="ARBA00022490"/>
    </source>
</evidence>
<dbReference type="NCBIfam" id="TIGR00150">
    <property type="entry name" value="T6A_YjeE"/>
    <property type="match status" value="1"/>
</dbReference>
<dbReference type="STRING" id="1117647.M5M_15330"/>
<keyword evidence="5" id="KW-0819">tRNA processing</keyword>
<comment type="similarity">
    <text evidence="2">Belongs to the TsaE family.</text>
</comment>
<accession>K4KQ22</accession>
<evidence type="ECO:0000313" key="11">
    <source>
        <dbReference type="EMBL" id="AFV00199.1"/>
    </source>
</evidence>
<dbReference type="InterPro" id="IPR003442">
    <property type="entry name" value="T6A_TsaE"/>
</dbReference>
<keyword evidence="6" id="KW-0479">Metal-binding</keyword>
<dbReference type="Gene3D" id="3.40.50.300">
    <property type="entry name" value="P-loop containing nucleotide triphosphate hydrolases"/>
    <property type="match status" value="1"/>
</dbReference>
<evidence type="ECO:0000256" key="10">
    <source>
        <dbReference type="ARBA" id="ARBA00032441"/>
    </source>
</evidence>
<dbReference type="GO" id="GO:0046872">
    <property type="term" value="F:metal ion binding"/>
    <property type="evidence" value="ECO:0007669"/>
    <property type="project" value="UniProtKB-KW"/>
</dbReference>
<dbReference type="KEGG" id="saga:M5M_15330"/>
<evidence type="ECO:0000256" key="1">
    <source>
        <dbReference type="ARBA" id="ARBA00004496"/>
    </source>
</evidence>
<keyword evidence="4" id="KW-0963">Cytoplasm</keyword>
<dbReference type="Pfam" id="PF02367">
    <property type="entry name" value="TsaE"/>
    <property type="match status" value="1"/>
</dbReference>
<dbReference type="HOGENOM" id="CLU_087829_2_2_6"/>
<dbReference type="InterPro" id="IPR027417">
    <property type="entry name" value="P-loop_NTPase"/>
</dbReference>
<evidence type="ECO:0000256" key="6">
    <source>
        <dbReference type="ARBA" id="ARBA00022723"/>
    </source>
</evidence>
<evidence type="ECO:0000256" key="8">
    <source>
        <dbReference type="ARBA" id="ARBA00022840"/>
    </source>
</evidence>
<gene>
    <name evidence="11" type="ordered locus">M5M_15330</name>
</gene>
<evidence type="ECO:0000313" key="12">
    <source>
        <dbReference type="Proteomes" id="UP000000466"/>
    </source>
</evidence>
<organism evidence="11 12">
    <name type="scientific">Simiduia agarivorans (strain DSM 21679 / JCM 13881 / BCRC 17597 / SA1)</name>
    <dbReference type="NCBI Taxonomy" id="1117647"/>
    <lineage>
        <taxon>Bacteria</taxon>
        <taxon>Pseudomonadati</taxon>
        <taxon>Pseudomonadota</taxon>
        <taxon>Gammaproteobacteria</taxon>
        <taxon>Cellvibrionales</taxon>
        <taxon>Cellvibrionaceae</taxon>
        <taxon>Simiduia</taxon>
    </lineage>
</organism>
<evidence type="ECO:0000256" key="7">
    <source>
        <dbReference type="ARBA" id="ARBA00022741"/>
    </source>
</evidence>
<evidence type="ECO:0000256" key="9">
    <source>
        <dbReference type="ARBA" id="ARBA00022842"/>
    </source>
</evidence>
<dbReference type="GO" id="GO:0005524">
    <property type="term" value="F:ATP binding"/>
    <property type="evidence" value="ECO:0007669"/>
    <property type="project" value="UniProtKB-KW"/>
</dbReference>
<dbReference type="Proteomes" id="UP000000466">
    <property type="component" value="Chromosome"/>
</dbReference>
<dbReference type="PANTHER" id="PTHR33540:SF2">
    <property type="entry name" value="TRNA THREONYLCARBAMOYLADENOSINE BIOSYNTHESIS PROTEIN TSAE"/>
    <property type="match status" value="1"/>
</dbReference>
<protein>
    <recommendedName>
        <fullName evidence="3">tRNA threonylcarbamoyladenosine biosynthesis protein TsaE</fullName>
    </recommendedName>
    <alternativeName>
        <fullName evidence="10">t(6)A37 threonylcarbamoyladenosine biosynthesis protein TsaE</fullName>
    </alternativeName>
</protein>
<keyword evidence="9" id="KW-0460">Magnesium</keyword>
<dbReference type="eggNOG" id="COG0802">
    <property type="taxonomic scope" value="Bacteria"/>
</dbReference>
<evidence type="ECO:0000256" key="5">
    <source>
        <dbReference type="ARBA" id="ARBA00022694"/>
    </source>
</evidence>
<dbReference type="EMBL" id="CP003746">
    <property type="protein sequence ID" value="AFV00199.1"/>
    <property type="molecule type" value="Genomic_DNA"/>
</dbReference>
<reference evidence="11 12" key="1">
    <citation type="journal article" date="2013" name="Genome Announc.">
        <title>Complete genome sequence of Simiduia agarivorans SA1(T), a marine bacterium able to degrade a variety of polysaccharides.</title>
        <authorList>
            <person name="Lin S.Y."/>
            <person name="Shieh W.Y."/>
            <person name="Chen J.S."/>
            <person name="Tang S.L."/>
        </authorList>
    </citation>
    <scope>NUCLEOTIDE SEQUENCE [LARGE SCALE GENOMIC DNA]</scope>
    <source>
        <strain evidence="12">DSM 21679 / JCM 13881 / BCRC 17597 / SA1</strain>
    </source>
</reference>
<dbReference type="GO" id="GO:0002949">
    <property type="term" value="P:tRNA threonylcarbamoyladenosine modification"/>
    <property type="evidence" value="ECO:0007669"/>
    <property type="project" value="InterPro"/>
</dbReference>
<keyword evidence="7" id="KW-0547">Nucleotide-binding</keyword>
<comment type="subcellular location">
    <subcellularLocation>
        <location evidence="1">Cytoplasm</location>
    </subcellularLocation>
</comment>
<dbReference type="AlphaFoldDB" id="K4KQ22"/>
<dbReference type="SUPFAM" id="SSF52540">
    <property type="entry name" value="P-loop containing nucleoside triphosphate hydrolases"/>
    <property type="match status" value="1"/>
</dbReference>
<keyword evidence="8" id="KW-0067">ATP-binding</keyword>
<proteinExistence type="inferred from homology"/>
<dbReference type="PANTHER" id="PTHR33540">
    <property type="entry name" value="TRNA THREONYLCARBAMOYLADENOSINE BIOSYNTHESIS PROTEIN TSAE"/>
    <property type="match status" value="1"/>
</dbReference>
<dbReference type="OrthoDB" id="9800307at2"/>
<sequence length="164" mass="17436">MKSLDLTAYGEDAMVALGQRIGRALPVGVIYLEGNLGAGKTTLTRGVLNSRGHSGAVKSPTYTLVEPYEFDSGPVYHFDLYRLGDPEELEYMGIRDYFAGPALCLVEWPARGQGVLPRPDLQVKVGVVNDAALGIGRTIALIAQTPAGVAALAEIADESDSQTE</sequence>
<dbReference type="GO" id="GO:0005737">
    <property type="term" value="C:cytoplasm"/>
    <property type="evidence" value="ECO:0007669"/>
    <property type="project" value="UniProtKB-SubCell"/>
</dbReference>
<dbReference type="RefSeq" id="WP_015048351.1">
    <property type="nucleotide sequence ID" value="NC_018868.3"/>
</dbReference>
<keyword evidence="12" id="KW-1185">Reference proteome</keyword>
<name>K4KQ22_SIMAS</name>